<reference evidence="2 3" key="1">
    <citation type="submission" date="2023-03" db="EMBL/GenBank/DDBJ databases">
        <title>WGS of Gossypium arboreum.</title>
        <authorList>
            <person name="Yu D."/>
        </authorList>
    </citation>
    <scope>NUCLEOTIDE SEQUENCE [LARGE SCALE GENOMIC DNA]</scope>
    <source>
        <tissue evidence="2">Leaf</tissue>
    </source>
</reference>
<evidence type="ECO:0000313" key="3">
    <source>
        <dbReference type="Proteomes" id="UP001358586"/>
    </source>
</evidence>
<keyword evidence="3" id="KW-1185">Reference proteome</keyword>
<evidence type="ECO:0000313" key="2">
    <source>
        <dbReference type="EMBL" id="KAK5787368.1"/>
    </source>
</evidence>
<proteinExistence type="predicted"/>
<accession>A0ABR0N9U8</accession>
<dbReference type="Proteomes" id="UP001358586">
    <property type="component" value="Chromosome 11"/>
</dbReference>
<organism evidence="2 3">
    <name type="scientific">Gossypium arboreum</name>
    <name type="common">Tree cotton</name>
    <name type="synonym">Gossypium nanking</name>
    <dbReference type="NCBI Taxonomy" id="29729"/>
    <lineage>
        <taxon>Eukaryota</taxon>
        <taxon>Viridiplantae</taxon>
        <taxon>Streptophyta</taxon>
        <taxon>Embryophyta</taxon>
        <taxon>Tracheophyta</taxon>
        <taxon>Spermatophyta</taxon>
        <taxon>Magnoliopsida</taxon>
        <taxon>eudicotyledons</taxon>
        <taxon>Gunneridae</taxon>
        <taxon>Pentapetalae</taxon>
        <taxon>rosids</taxon>
        <taxon>malvids</taxon>
        <taxon>Malvales</taxon>
        <taxon>Malvaceae</taxon>
        <taxon>Malvoideae</taxon>
        <taxon>Gossypium</taxon>
    </lineage>
</organism>
<feature type="region of interest" description="Disordered" evidence="1">
    <location>
        <begin position="34"/>
        <end position="88"/>
    </location>
</feature>
<comment type="caution">
    <text evidence="2">The sequence shown here is derived from an EMBL/GenBank/DDBJ whole genome shotgun (WGS) entry which is preliminary data.</text>
</comment>
<dbReference type="EMBL" id="JARKNE010000011">
    <property type="protein sequence ID" value="KAK5787368.1"/>
    <property type="molecule type" value="Genomic_DNA"/>
</dbReference>
<sequence length="180" mass="20408">MSNGYNFLNDEDWDYLAGLMHGVANAPSLLVEEFNSSMPNGSKKRNRDLDPGNSQEANGKVGKKQRRCPGTFYNGESSSSRQQERLKGKTVAGMAKVYKDRISRRIKNATFFSMSVADVEETTATNHLIIVDEDQDQHHGSLLTPQVLYSNFSYLKNQPYDKRQLLCHLHITYDRGSPHH</sequence>
<evidence type="ECO:0000256" key="1">
    <source>
        <dbReference type="SAM" id="MobiDB-lite"/>
    </source>
</evidence>
<gene>
    <name evidence="2" type="ORF">PVK06_042022</name>
</gene>
<protein>
    <submittedName>
        <fullName evidence="2">Uncharacterized protein</fullName>
    </submittedName>
</protein>
<name>A0ABR0N9U8_GOSAR</name>